<evidence type="ECO:0000313" key="2">
    <source>
        <dbReference type="EMBL" id="CAE6402561.1"/>
    </source>
</evidence>
<reference evidence="2" key="1">
    <citation type="submission" date="2021-01" db="EMBL/GenBank/DDBJ databases">
        <authorList>
            <person name="Kaushik A."/>
        </authorList>
    </citation>
    <scope>NUCLEOTIDE SEQUENCE</scope>
    <source>
        <strain evidence="2">AG2-2IIIB</strain>
    </source>
</reference>
<organism evidence="2 3">
    <name type="scientific">Rhizoctonia solani</name>
    <dbReference type="NCBI Taxonomy" id="456999"/>
    <lineage>
        <taxon>Eukaryota</taxon>
        <taxon>Fungi</taxon>
        <taxon>Dikarya</taxon>
        <taxon>Basidiomycota</taxon>
        <taxon>Agaricomycotina</taxon>
        <taxon>Agaricomycetes</taxon>
        <taxon>Cantharellales</taxon>
        <taxon>Ceratobasidiaceae</taxon>
        <taxon>Rhizoctonia</taxon>
    </lineage>
</organism>
<feature type="compositionally biased region" description="Low complexity" evidence="1">
    <location>
        <begin position="22"/>
        <end position="46"/>
    </location>
</feature>
<name>A0A8H2WRK7_9AGAM</name>
<dbReference type="Pfam" id="PF11951">
    <property type="entry name" value="Fungal_trans_2"/>
    <property type="match status" value="1"/>
</dbReference>
<gene>
    <name evidence="2" type="ORF">RDB_LOCUS37307</name>
</gene>
<comment type="caution">
    <text evidence="2">The sequence shown here is derived from an EMBL/GenBank/DDBJ whole genome shotgun (WGS) entry which is preliminary data.</text>
</comment>
<sequence>MSFVPSSVSLLVMTSINHHSASQISHSQSQTSQLSPIISSPSSILSPQPPTNISFESDHQRPSDESRIYTAGSSIDHYPTHESESHEYYLGPDDNVWRHTSSPSARNIATFTGSSIHPIDKTGYRFYRNPDTSVVATEFITSRYTHAYSLQAIELASHLESFVQVCILPNITLSQSACWSLYIGAKIYDTAMSSHGSKIAKQYIQTLDQFGQQIYATNLNGMTPRELSGWLMAALELTELRCLIDPQLCYRTHRLAIPIFMQLARTEPTVWRNHNSGPSLHRISLSHQPGLTRFAVMDVFGSFVLGHPQMIVWDPVFIPELAHFPWDEWIPGFPLYSLLALSAINSWREQDPYTRNPNEWVQYERNILDWSAQHIGRSDRSDHSDSWRTVGRLAIQEAFHHMTLIYLYMGMGGLKSGNPRVQVSCSQISQLCGLIDSKPDLAVSLFFASMIAGVCAIDEKQRSVLRNTGSSVVWLSK</sequence>
<accession>A0A8H2WRK7</accession>
<protein>
    <submittedName>
        <fullName evidence="2">Uncharacterized protein</fullName>
    </submittedName>
</protein>
<dbReference type="EMBL" id="CAJMWT010001450">
    <property type="protein sequence ID" value="CAE6402561.1"/>
    <property type="molecule type" value="Genomic_DNA"/>
</dbReference>
<feature type="compositionally biased region" description="Basic and acidic residues" evidence="1">
    <location>
        <begin position="56"/>
        <end position="65"/>
    </location>
</feature>
<evidence type="ECO:0000313" key="3">
    <source>
        <dbReference type="Proteomes" id="UP000663843"/>
    </source>
</evidence>
<evidence type="ECO:0000256" key="1">
    <source>
        <dbReference type="SAM" id="MobiDB-lite"/>
    </source>
</evidence>
<dbReference type="Proteomes" id="UP000663843">
    <property type="component" value="Unassembled WGS sequence"/>
</dbReference>
<dbReference type="AlphaFoldDB" id="A0A8H2WRK7"/>
<dbReference type="InterPro" id="IPR021858">
    <property type="entry name" value="Fun_TF"/>
</dbReference>
<proteinExistence type="predicted"/>
<feature type="region of interest" description="Disordered" evidence="1">
    <location>
        <begin position="22"/>
        <end position="65"/>
    </location>
</feature>